<evidence type="ECO:0000313" key="3">
    <source>
        <dbReference type="Proteomes" id="UP000008792"/>
    </source>
</evidence>
<evidence type="ECO:0000256" key="1">
    <source>
        <dbReference type="SAM" id="MobiDB-lite"/>
    </source>
</evidence>
<protein>
    <submittedName>
        <fullName evidence="2">Uncharacterized protein, isoform A</fullName>
    </submittedName>
</protein>
<dbReference type="EMBL" id="CH940647">
    <property type="protein sequence ID" value="EDW70720.2"/>
    <property type="molecule type" value="Genomic_DNA"/>
</dbReference>
<dbReference type="HOGENOM" id="CLU_125639_1_0_1"/>
<feature type="compositionally biased region" description="Low complexity" evidence="1">
    <location>
        <begin position="26"/>
        <end position="39"/>
    </location>
</feature>
<dbReference type="FunCoup" id="B4LID3">
    <property type="interactions" value="8"/>
</dbReference>
<dbReference type="OrthoDB" id="7811679at2759"/>
<dbReference type="eggNOG" id="ENOG502TCEI">
    <property type="taxonomic scope" value="Eukaryota"/>
</dbReference>
<evidence type="ECO:0000313" key="2">
    <source>
        <dbReference type="EMBL" id="EDW70720.2"/>
    </source>
</evidence>
<keyword evidence="3" id="KW-1185">Reference proteome</keyword>
<dbReference type="InParanoid" id="B4LID3"/>
<gene>
    <name evidence="2" type="primary">Dvir\GJ11384</name>
    <name evidence="2" type="ORF">Dvir_GJ11384</name>
</gene>
<dbReference type="Proteomes" id="UP000008792">
    <property type="component" value="Unassembled WGS sequence"/>
</dbReference>
<dbReference type="AlphaFoldDB" id="B4LID3"/>
<accession>B4LID3</accession>
<proteinExistence type="predicted"/>
<feature type="region of interest" description="Disordered" evidence="1">
    <location>
        <begin position="26"/>
        <end position="47"/>
    </location>
</feature>
<dbReference type="KEGG" id="dvi:6623996"/>
<name>B4LID3_DROVI</name>
<sequence length="144" mass="17171">MYNFSTNLQLTFQMMNSNQNEYADQNNNWCSNNNNNNDNNNEKSNNKEAKNKLKYELPSDYKYEVHVCVCFRPQKAFECQRCHHYFHGRISEHCKVHPSEFFLMDFRYCPYCSAPITDVKESKLSWEQIRKMEDASLPNDGDDL</sequence>
<reference evidence="2 3" key="1">
    <citation type="journal article" date="2007" name="Nature">
        <title>Evolution of genes and genomes on the Drosophila phylogeny.</title>
        <authorList>
            <consortium name="Drosophila 12 Genomes Consortium"/>
            <person name="Clark A.G."/>
            <person name="Eisen M.B."/>
            <person name="Smith D.R."/>
            <person name="Bergman C.M."/>
            <person name="Oliver B."/>
            <person name="Markow T.A."/>
            <person name="Kaufman T.C."/>
            <person name="Kellis M."/>
            <person name="Gelbart W."/>
            <person name="Iyer V.N."/>
            <person name="Pollard D.A."/>
            <person name="Sackton T.B."/>
            <person name="Larracuente A.M."/>
            <person name="Singh N.D."/>
            <person name="Abad J.P."/>
            <person name="Abt D.N."/>
            <person name="Adryan B."/>
            <person name="Aguade M."/>
            <person name="Akashi H."/>
            <person name="Anderson W.W."/>
            <person name="Aquadro C.F."/>
            <person name="Ardell D.H."/>
            <person name="Arguello R."/>
            <person name="Artieri C.G."/>
            <person name="Barbash D.A."/>
            <person name="Barker D."/>
            <person name="Barsanti P."/>
            <person name="Batterham P."/>
            <person name="Batzoglou S."/>
            <person name="Begun D."/>
            <person name="Bhutkar A."/>
            <person name="Blanco E."/>
            <person name="Bosak S.A."/>
            <person name="Bradley R.K."/>
            <person name="Brand A.D."/>
            <person name="Brent M.R."/>
            <person name="Brooks A.N."/>
            <person name="Brown R.H."/>
            <person name="Butlin R.K."/>
            <person name="Caggese C."/>
            <person name="Calvi B.R."/>
            <person name="Bernardo de Carvalho A."/>
            <person name="Caspi A."/>
            <person name="Castrezana S."/>
            <person name="Celniker S.E."/>
            <person name="Chang J.L."/>
            <person name="Chapple C."/>
            <person name="Chatterji S."/>
            <person name="Chinwalla A."/>
            <person name="Civetta A."/>
            <person name="Clifton S.W."/>
            <person name="Comeron J.M."/>
            <person name="Costello J.C."/>
            <person name="Coyne J.A."/>
            <person name="Daub J."/>
            <person name="David R.G."/>
            <person name="Delcher A.L."/>
            <person name="Delehaunty K."/>
            <person name="Do C.B."/>
            <person name="Ebling H."/>
            <person name="Edwards K."/>
            <person name="Eickbush T."/>
            <person name="Evans J.D."/>
            <person name="Filipski A."/>
            <person name="Findeiss S."/>
            <person name="Freyhult E."/>
            <person name="Fulton L."/>
            <person name="Fulton R."/>
            <person name="Garcia A.C."/>
            <person name="Gardiner A."/>
            <person name="Garfield D.A."/>
            <person name="Garvin B.E."/>
            <person name="Gibson G."/>
            <person name="Gilbert D."/>
            <person name="Gnerre S."/>
            <person name="Godfrey J."/>
            <person name="Good R."/>
            <person name="Gotea V."/>
            <person name="Gravely B."/>
            <person name="Greenberg A.J."/>
            <person name="Griffiths-Jones S."/>
            <person name="Gross S."/>
            <person name="Guigo R."/>
            <person name="Gustafson E.A."/>
            <person name="Haerty W."/>
            <person name="Hahn M.W."/>
            <person name="Halligan D.L."/>
            <person name="Halpern A.L."/>
            <person name="Halter G.M."/>
            <person name="Han M.V."/>
            <person name="Heger A."/>
            <person name="Hillier L."/>
            <person name="Hinrichs A.S."/>
            <person name="Holmes I."/>
            <person name="Hoskins R.A."/>
            <person name="Hubisz M.J."/>
            <person name="Hultmark D."/>
            <person name="Huntley M.A."/>
            <person name="Jaffe D.B."/>
            <person name="Jagadeeshan S."/>
            <person name="Jeck W.R."/>
            <person name="Johnson J."/>
            <person name="Jones C.D."/>
            <person name="Jordan W.C."/>
            <person name="Karpen G.H."/>
            <person name="Kataoka E."/>
            <person name="Keightley P.D."/>
            <person name="Kheradpour P."/>
            <person name="Kirkness E.F."/>
            <person name="Koerich L.B."/>
            <person name="Kristiansen K."/>
            <person name="Kudrna D."/>
            <person name="Kulathinal R.J."/>
            <person name="Kumar S."/>
            <person name="Kwok R."/>
            <person name="Lander E."/>
            <person name="Langley C.H."/>
            <person name="Lapoint R."/>
            <person name="Lazzaro B.P."/>
            <person name="Lee S.J."/>
            <person name="Levesque L."/>
            <person name="Li R."/>
            <person name="Lin C.F."/>
            <person name="Lin M.F."/>
            <person name="Lindblad-Toh K."/>
            <person name="Llopart A."/>
            <person name="Long M."/>
            <person name="Low L."/>
            <person name="Lozovsky E."/>
            <person name="Lu J."/>
            <person name="Luo M."/>
            <person name="Machado C.A."/>
            <person name="Makalowski W."/>
            <person name="Marzo M."/>
            <person name="Matsuda M."/>
            <person name="Matzkin L."/>
            <person name="McAllister B."/>
            <person name="McBride C.S."/>
            <person name="McKernan B."/>
            <person name="McKernan K."/>
            <person name="Mendez-Lago M."/>
            <person name="Minx P."/>
            <person name="Mollenhauer M.U."/>
            <person name="Montooth K."/>
            <person name="Mount S.M."/>
            <person name="Mu X."/>
            <person name="Myers E."/>
            <person name="Negre B."/>
            <person name="Newfeld S."/>
            <person name="Nielsen R."/>
            <person name="Noor M.A."/>
            <person name="O'Grady P."/>
            <person name="Pachter L."/>
            <person name="Papaceit M."/>
            <person name="Parisi M.J."/>
            <person name="Parisi M."/>
            <person name="Parts L."/>
            <person name="Pedersen J.S."/>
            <person name="Pesole G."/>
            <person name="Phillippy A.M."/>
            <person name="Ponting C.P."/>
            <person name="Pop M."/>
            <person name="Porcelli D."/>
            <person name="Powell J.R."/>
            <person name="Prohaska S."/>
            <person name="Pruitt K."/>
            <person name="Puig M."/>
            <person name="Quesneville H."/>
            <person name="Ram K.R."/>
            <person name="Rand D."/>
            <person name="Rasmussen M.D."/>
            <person name="Reed L.K."/>
            <person name="Reenan R."/>
            <person name="Reily A."/>
            <person name="Remington K.A."/>
            <person name="Rieger T.T."/>
            <person name="Ritchie M.G."/>
            <person name="Robin C."/>
            <person name="Rogers Y.H."/>
            <person name="Rohde C."/>
            <person name="Rozas J."/>
            <person name="Rubenfield M.J."/>
            <person name="Ruiz A."/>
            <person name="Russo S."/>
            <person name="Salzberg S.L."/>
            <person name="Sanchez-Gracia A."/>
            <person name="Saranga D.J."/>
            <person name="Sato H."/>
            <person name="Schaeffer S.W."/>
            <person name="Schatz M.C."/>
            <person name="Schlenke T."/>
            <person name="Schwartz R."/>
            <person name="Segarra C."/>
            <person name="Singh R.S."/>
            <person name="Sirot L."/>
            <person name="Sirota M."/>
            <person name="Sisneros N.B."/>
            <person name="Smith C.D."/>
            <person name="Smith T.F."/>
            <person name="Spieth J."/>
            <person name="Stage D.E."/>
            <person name="Stark A."/>
            <person name="Stephan W."/>
            <person name="Strausberg R.L."/>
            <person name="Strempel S."/>
            <person name="Sturgill D."/>
            <person name="Sutton G."/>
            <person name="Sutton G.G."/>
            <person name="Tao W."/>
            <person name="Teichmann S."/>
            <person name="Tobari Y.N."/>
            <person name="Tomimura Y."/>
            <person name="Tsolas J.M."/>
            <person name="Valente V.L."/>
            <person name="Venter E."/>
            <person name="Venter J.C."/>
            <person name="Vicario S."/>
            <person name="Vieira F.G."/>
            <person name="Vilella A.J."/>
            <person name="Villasante A."/>
            <person name="Walenz B."/>
            <person name="Wang J."/>
            <person name="Wasserman M."/>
            <person name="Watts T."/>
            <person name="Wilson D."/>
            <person name="Wilson R.K."/>
            <person name="Wing R.A."/>
            <person name="Wolfner M.F."/>
            <person name="Wong A."/>
            <person name="Wong G.K."/>
            <person name="Wu C.I."/>
            <person name="Wu G."/>
            <person name="Yamamoto D."/>
            <person name="Yang H.P."/>
            <person name="Yang S.P."/>
            <person name="Yorke J.A."/>
            <person name="Yoshida K."/>
            <person name="Zdobnov E."/>
            <person name="Zhang P."/>
            <person name="Zhang Y."/>
            <person name="Zimin A.V."/>
            <person name="Baldwin J."/>
            <person name="Abdouelleil A."/>
            <person name="Abdulkadir J."/>
            <person name="Abebe A."/>
            <person name="Abera B."/>
            <person name="Abreu J."/>
            <person name="Acer S.C."/>
            <person name="Aftuck L."/>
            <person name="Alexander A."/>
            <person name="An P."/>
            <person name="Anderson E."/>
            <person name="Anderson S."/>
            <person name="Arachi H."/>
            <person name="Azer M."/>
            <person name="Bachantsang P."/>
            <person name="Barry A."/>
            <person name="Bayul T."/>
            <person name="Berlin A."/>
            <person name="Bessette D."/>
            <person name="Bloom T."/>
            <person name="Blye J."/>
            <person name="Boguslavskiy L."/>
            <person name="Bonnet C."/>
            <person name="Boukhgalter B."/>
            <person name="Bourzgui I."/>
            <person name="Brown A."/>
            <person name="Cahill P."/>
            <person name="Channer S."/>
            <person name="Cheshatsang Y."/>
            <person name="Chuda L."/>
            <person name="Citroen M."/>
            <person name="Collymore A."/>
            <person name="Cooke P."/>
            <person name="Costello M."/>
            <person name="D'Aco K."/>
            <person name="Daza R."/>
            <person name="De Haan G."/>
            <person name="DeGray S."/>
            <person name="DeMaso C."/>
            <person name="Dhargay N."/>
            <person name="Dooley K."/>
            <person name="Dooley E."/>
            <person name="Doricent M."/>
            <person name="Dorje P."/>
            <person name="Dorjee K."/>
            <person name="Dupes A."/>
            <person name="Elong R."/>
            <person name="Falk J."/>
            <person name="Farina A."/>
            <person name="Faro S."/>
            <person name="Ferguson D."/>
            <person name="Fisher S."/>
            <person name="Foley C.D."/>
            <person name="Franke A."/>
            <person name="Friedrich D."/>
            <person name="Gadbois L."/>
            <person name="Gearin G."/>
            <person name="Gearin C.R."/>
            <person name="Giannoukos G."/>
            <person name="Goode T."/>
            <person name="Graham J."/>
            <person name="Grandbois E."/>
            <person name="Grewal S."/>
            <person name="Gyaltsen K."/>
            <person name="Hafez N."/>
            <person name="Hagos B."/>
            <person name="Hall J."/>
            <person name="Henson C."/>
            <person name="Hollinger A."/>
            <person name="Honan T."/>
            <person name="Huard M.D."/>
            <person name="Hughes L."/>
            <person name="Hurhula B."/>
            <person name="Husby M.E."/>
            <person name="Kamat A."/>
            <person name="Kanga B."/>
            <person name="Kashin S."/>
            <person name="Khazanovich D."/>
            <person name="Kisner P."/>
            <person name="Lance K."/>
            <person name="Lara M."/>
            <person name="Lee W."/>
            <person name="Lennon N."/>
            <person name="Letendre F."/>
            <person name="LeVine R."/>
            <person name="Lipovsky A."/>
            <person name="Liu X."/>
            <person name="Liu J."/>
            <person name="Liu S."/>
            <person name="Lokyitsang T."/>
            <person name="Lokyitsang Y."/>
            <person name="Lubonja R."/>
            <person name="Lui A."/>
            <person name="MacDonald P."/>
            <person name="Magnisalis V."/>
            <person name="Maru K."/>
            <person name="Matthews C."/>
            <person name="McCusker W."/>
            <person name="McDonough S."/>
            <person name="Mehta T."/>
            <person name="Meldrim J."/>
            <person name="Meneus L."/>
            <person name="Mihai O."/>
            <person name="Mihalev A."/>
            <person name="Mihova T."/>
            <person name="Mittelman R."/>
            <person name="Mlenga V."/>
            <person name="Montmayeur A."/>
            <person name="Mulrain L."/>
            <person name="Navidi A."/>
            <person name="Naylor J."/>
            <person name="Negash T."/>
            <person name="Nguyen T."/>
            <person name="Nguyen N."/>
            <person name="Nicol R."/>
            <person name="Norbu C."/>
            <person name="Norbu N."/>
            <person name="Novod N."/>
            <person name="O'Neill B."/>
            <person name="Osman S."/>
            <person name="Markiewicz E."/>
            <person name="Oyono O.L."/>
            <person name="Patti C."/>
            <person name="Phunkhang P."/>
            <person name="Pierre F."/>
            <person name="Priest M."/>
            <person name="Raghuraman S."/>
            <person name="Rege F."/>
            <person name="Reyes R."/>
            <person name="Rise C."/>
            <person name="Rogov P."/>
            <person name="Ross K."/>
            <person name="Ryan E."/>
            <person name="Settipalli S."/>
            <person name="Shea T."/>
            <person name="Sherpa N."/>
            <person name="Shi L."/>
            <person name="Shih D."/>
            <person name="Sparrow T."/>
            <person name="Spaulding J."/>
            <person name="Stalker J."/>
            <person name="Stange-Thomann N."/>
            <person name="Stavropoulos S."/>
            <person name="Stone C."/>
            <person name="Strader C."/>
            <person name="Tesfaye S."/>
            <person name="Thomson T."/>
            <person name="Thoulutsang Y."/>
            <person name="Thoulutsang D."/>
            <person name="Topham K."/>
            <person name="Topping I."/>
            <person name="Tsamla T."/>
            <person name="Vassiliev H."/>
            <person name="Vo A."/>
            <person name="Wangchuk T."/>
            <person name="Wangdi T."/>
            <person name="Weiand M."/>
            <person name="Wilkinson J."/>
            <person name="Wilson A."/>
            <person name="Yadav S."/>
            <person name="Young G."/>
            <person name="Yu Q."/>
            <person name="Zembek L."/>
            <person name="Zhong D."/>
            <person name="Zimmer A."/>
            <person name="Zwirko Z."/>
            <person name="Jaffe D.B."/>
            <person name="Alvarez P."/>
            <person name="Brockman W."/>
            <person name="Butler J."/>
            <person name="Chin C."/>
            <person name="Gnerre S."/>
            <person name="Grabherr M."/>
            <person name="Kleber M."/>
            <person name="Mauceli E."/>
            <person name="MacCallum I."/>
        </authorList>
    </citation>
    <scope>NUCLEOTIDE SEQUENCE [LARGE SCALE GENOMIC DNA]</scope>
    <source>
        <strain evidence="3">Tucson 15010-1051.87</strain>
    </source>
</reference>
<organism evidence="2 3">
    <name type="scientific">Drosophila virilis</name>
    <name type="common">Fruit fly</name>
    <dbReference type="NCBI Taxonomy" id="7244"/>
    <lineage>
        <taxon>Eukaryota</taxon>
        <taxon>Metazoa</taxon>
        <taxon>Ecdysozoa</taxon>
        <taxon>Arthropoda</taxon>
        <taxon>Hexapoda</taxon>
        <taxon>Insecta</taxon>
        <taxon>Pterygota</taxon>
        <taxon>Neoptera</taxon>
        <taxon>Endopterygota</taxon>
        <taxon>Diptera</taxon>
        <taxon>Brachycera</taxon>
        <taxon>Muscomorpha</taxon>
        <taxon>Ephydroidea</taxon>
        <taxon>Drosophilidae</taxon>
        <taxon>Drosophila</taxon>
    </lineage>
</organism>